<dbReference type="Gene3D" id="3.40.50.1010">
    <property type="entry name" value="5'-nuclease"/>
    <property type="match status" value="1"/>
</dbReference>
<dbReference type="EMBL" id="LK028579">
    <property type="protein sequence ID" value="CDS19133.1"/>
    <property type="molecule type" value="Genomic_DNA"/>
</dbReference>
<evidence type="ECO:0000313" key="5">
    <source>
        <dbReference type="WBParaSite" id="EgrG_000441800"/>
    </source>
</evidence>
<gene>
    <name evidence="5" type="primary">EGR_02400</name>
    <name evidence="3" type="ORF">EgrG_000441800</name>
</gene>
<dbReference type="PANTHER" id="PTHR15665:SF1">
    <property type="entry name" value="PROTEIN ASTEROID HOMOLOG 1"/>
    <property type="match status" value="1"/>
</dbReference>
<dbReference type="Proteomes" id="UP000492820">
    <property type="component" value="Unassembled WGS sequence"/>
</dbReference>
<reference evidence="3 4" key="1">
    <citation type="journal article" date="2013" name="Nature">
        <title>The genomes of four tapeworm species reveal adaptations to parasitism.</title>
        <authorList>
            <person name="Tsai I.J."/>
            <person name="Zarowiecki M."/>
            <person name="Holroyd N."/>
            <person name="Garciarrubio A."/>
            <person name="Sanchez-Flores A."/>
            <person name="Brooks K.L."/>
            <person name="Tracey A."/>
            <person name="Bobes R.J."/>
            <person name="Fragoso G."/>
            <person name="Sciutto E."/>
            <person name="Aslett M."/>
            <person name="Beasley H."/>
            <person name="Bennett H.M."/>
            <person name="Cai J."/>
            <person name="Camicia F."/>
            <person name="Clark R."/>
            <person name="Cucher M."/>
            <person name="De Silva N."/>
            <person name="Day T.A."/>
            <person name="Deplazes P."/>
            <person name="Estrada K."/>
            <person name="Fernandez C."/>
            <person name="Holland P.W."/>
            <person name="Hou J."/>
            <person name="Hu S."/>
            <person name="Huckvale T."/>
            <person name="Hung S.S."/>
            <person name="Kamenetzky L."/>
            <person name="Keane J.A."/>
            <person name="Kiss F."/>
            <person name="Koziol U."/>
            <person name="Lambert O."/>
            <person name="Liu K."/>
            <person name="Luo X."/>
            <person name="Luo Y."/>
            <person name="Macchiaroli N."/>
            <person name="Nichol S."/>
            <person name="Paps J."/>
            <person name="Parkinson J."/>
            <person name="Pouchkina-Stantcheva N."/>
            <person name="Riddiford N."/>
            <person name="Rosenzvit M."/>
            <person name="Salinas G."/>
            <person name="Wasmuth J.D."/>
            <person name="Zamanian M."/>
            <person name="Zheng Y."/>
            <person name="Cai X."/>
            <person name="Soberon X."/>
            <person name="Olson P.D."/>
            <person name="Laclette J.P."/>
            <person name="Brehm K."/>
            <person name="Berriman M."/>
            <person name="Garciarrubio A."/>
            <person name="Bobes R.J."/>
            <person name="Fragoso G."/>
            <person name="Sanchez-Flores A."/>
            <person name="Estrada K."/>
            <person name="Cevallos M.A."/>
            <person name="Morett E."/>
            <person name="Gonzalez V."/>
            <person name="Portillo T."/>
            <person name="Ochoa-Leyva A."/>
            <person name="Jose M.V."/>
            <person name="Sciutto E."/>
            <person name="Landa A."/>
            <person name="Jimenez L."/>
            <person name="Valdes V."/>
            <person name="Carrero J.C."/>
            <person name="Larralde C."/>
            <person name="Morales-Montor J."/>
            <person name="Limon-Lason J."/>
            <person name="Soberon X."/>
            <person name="Laclette J.P."/>
        </authorList>
    </citation>
    <scope>NUCLEOTIDE SEQUENCE [LARGE SCALE GENOMIC DNA]</scope>
</reference>
<organism evidence="3">
    <name type="scientific">Echinococcus granulosus</name>
    <name type="common">Hydatid tapeworm</name>
    <dbReference type="NCBI Taxonomy" id="6210"/>
    <lineage>
        <taxon>Eukaryota</taxon>
        <taxon>Metazoa</taxon>
        <taxon>Spiralia</taxon>
        <taxon>Lophotrochozoa</taxon>
        <taxon>Platyhelminthes</taxon>
        <taxon>Cestoda</taxon>
        <taxon>Eucestoda</taxon>
        <taxon>Cyclophyllidea</taxon>
        <taxon>Taeniidae</taxon>
        <taxon>Echinococcus</taxon>
        <taxon>Echinococcus granulosus group</taxon>
    </lineage>
</organism>
<feature type="region of interest" description="Disordered" evidence="2">
    <location>
        <begin position="817"/>
        <end position="845"/>
    </location>
</feature>
<feature type="region of interest" description="Disordered" evidence="2">
    <location>
        <begin position="962"/>
        <end position="995"/>
    </location>
</feature>
<feature type="compositionally biased region" description="Polar residues" evidence="2">
    <location>
        <begin position="724"/>
        <end position="733"/>
    </location>
</feature>
<evidence type="ECO:0000256" key="1">
    <source>
        <dbReference type="ARBA" id="ARBA00007398"/>
    </source>
</evidence>
<dbReference type="WBParaSite" id="EgrG_000441800">
    <property type="protein sequence ID" value="EgrG_000441800"/>
    <property type="gene ID" value="EgrG_000441800"/>
</dbReference>
<feature type="compositionally biased region" description="Basic and acidic residues" evidence="2">
    <location>
        <begin position="763"/>
        <end position="782"/>
    </location>
</feature>
<comment type="similarity">
    <text evidence="1">Belongs to the asteroid family.</text>
</comment>
<name>A0A068WKW9_ECHGR</name>
<evidence type="ECO:0000256" key="2">
    <source>
        <dbReference type="SAM" id="MobiDB-lite"/>
    </source>
</evidence>
<dbReference type="InterPro" id="IPR029060">
    <property type="entry name" value="PIN-like_dom_sf"/>
</dbReference>
<feature type="region of interest" description="Disordered" evidence="2">
    <location>
        <begin position="1025"/>
        <end position="1048"/>
    </location>
</feature>
<proteinExistence type="inferred from homology"/>
<sequence>MLINSDIWTLIEQEVPAFRTLQLYNATVVVHAHDFLSNVIRMSDHPLHYGGDYLLLEEDLAKVLNSFNQCNIRPIFIFGGASTLKSSRLQENMRSLQKRISNLNCGLQQSRTSNQIPKVDHRNGSFYTPVFAKETLVKKLDAMGFLHVTCDADAVSACVALAAHLRRPLVANSNELLLFEFEEPSDSLECFIYIPLRFLSSQPVPQSSNPHSLCLVAHAFSPSNSSIHRIPYVLRPFFAIYFKPPNGSYFPLPHRLYNVLSNRENSHLKDSIRPMVQRAKELVRWLESIESPVNAFCESVEQLEQNAVFSFTKELVEITLTLKIDLMQGEDLARYLLPNVKPSKGNLVTSTDLITCLARQPSCLKYIEQYVNVNEPKSTLQECEMANFLSRVPPRFLQLYRSGFLSTVVFTHLLSSTVVLPVLEENPTRECAAECSRGIRYLQYCLALDFIRRYDAEIAHLSGCTEPTIVEFSRSKDTSHYRQHTIRLKPSPLPTSEDSAKACGSFIYKNIGYQMKSVSNWIEILALTLTLWHINTHPDAKFNILDQTTALAVALIVCAVEASNGSLDFRLLNDLADDMACDYNVDVVHEIIEIQLLHISMLSLLRLANAIGVCEDVNNENPEILLFPRGGRIFPSSRLIHNLAVTLKVSQDRESLSIWLERLLSPIQNAEHVREATESMIYLARTLCEMWIVRPVEFLSHCELLPFPTSGNRSSIRGDHQDKNGLSPSQQVRSFYRGPDLRSGRGGTYVTRSSAQRMAQSRANDKTFTRSMDSREPSDKDTTINGVTTHEKVLLNEEKTHFMQETVNNSYKKWGKNSGFHSRAGPGRPFRPRGPGFGNESECEGRSTNPFLPNYVLTPDFNQRLSSPKIAKSKNPFLSDLNPSCRRAASECRGRQGFGRAPHYSYSGRRESVTLPASEHGLRTFSGKRFQPTISESGNEFTNENSRDTFLKWNDNFSMIGEVPPTSSSGNTGATKTLTRVNSEGDCKDQSQMSGERISRFRGSNLKSGPSGPCVPFNPRYPVTSPRNNWNKSHMGRGKQFGPFNGVPRRGRTFNDGFYVNKTPQGRCSDFNRGMWDPNDIDDAVKKLALDFP</sequence>
<dbReference type="AlphaFoldDB" id="A0A068WKW9"/>
<reference evidence="3" key="2">
    <citation type="submission" date="2014-06" db="EMBL/GenBank/DDBJ databases">
        <authorList>
            <person name="Aslett M."/>
        </authorList>
    </citation>
    <scope>NUCLEOTIDE SEQUENCE</scope>
</reference>
<dbReference type="PANTHER" id="PTHR15665">
    <property type="entry name" value="ASTEROID PROTEIN"/>
    <property type="match status" value="1"/>
</dbReference>
<feature type="compositionally biased region" description="Polar residues" evidence="2">
    <location>
        <begin position="750"/>
        <end position="762"/>
    </location>
</feature>
<dbReference type="SUPFAM" id="SSF88723">
    <property type="entry name" value="PIN domain-like"/>
    <property type="match status" value="1"/>
</dbReference>
<feature type="region of interest" description="Disordered" evidence="2">
    <location>
        <begin position="1001"/>
        <end position="1020"/>
    </location>
</feature>
<feature type="compositionally biased region" description="Polar residues" evidence="2">
    <location>
        <begin position="965"/>
        <end position="982"/>
    </location>
</feature>
<evidence type="ECO:0000313" key="3">
    <source>
        <dbReference type="EMBL" id="CDS19133.1"/>
    </source>
</evidence>
<reference evidence="5" key="3">
    <citation type="submission" date="2020-10" db="UniProtKB">
        <authorList>
            <consortium name="WormBaseParasite"/>
        </authorList>
    </citation>
    <scope>IDENTIFICATION</scope>
</reference>
<feature type="region of interest" description="Disordered" evidence="2">
    <location>
        <begin position="710"/>
        <end position="787"/>
    </location>
</feature>
<accession>A0A068WKW9</accession>
<dbReference type="OrthoDB" id="25987at2759"/>
<evidence type="ECO:0000313" key="4">
    <source>
        <dbReference type="Proteomes" id="UP000492820"/>
    </source>
</evidence>
<protein>
    <submittedName>
        <fullName evidence="5">Protein asteroid 1</fullName>
    </submittedName>
</protein>
<dbReference type="InterPro" id="IPR026832">
    <property type="entry name" value="Asteroid"/>
</dbReference>